<organism evidence="11 12">
    <name type="scientific">Leptospira idonii</name>
    <dbReference type="NCBI Taxonomy" id="1193500"/>
    <lineage>
        <taxon>Bacteria</taxon>
        <taxon>Pseudomonadati</taxon>
        <taxon>Spirochaetota</taxon>
        <taxon>Spirochaetia</taxon>
        <taxon>Leptospirales</taxon>
        <taxon>Leptospiraceae</taxon>
        <taxon>Leptospira</taxon>
    </lineage>
</organism>
<evidence type="ECO:0000256" key="7">
    <source>
        <dbReference type="HAMAP-Rule" id="MF_02090"/>
    </source>
</evidence>
<dbReference type="RefSeq" id="WP_135759526.1">
    <property type="nucleotide sequence ID" value="NZ_RQHW01000016.1"/>
</dbReference>
<dbReference type="CDD" id="cd07570">
    <property type="entry name" value="GAT_Gln-NAD-synth"/>
    <property type="match status" value="1"/>
</dbReference>
<comment type="caution">
    <text evidence="7">Lacks conserved residue(s) required for the propagation of feature annotation.</text>
</comment>
<name>A0A4R9M0E5_9LEPT</name>
<feature type="domain" description="CN hydrolase" evidence="10">
    <location>
        <begin position="4"/>
        <end position="269"/>
    </location>
</feature>
<feature type="binding site" evidence="7">
    <location>
        <position position="196"/>
    </location>
    <ligand>
        <name>L-glutamine</name>
        <dbReference type="ChEBI" id="CHEBI:58359"/>
    </ligand>
</feature>
<dbReference type="GO" id="GO:0004359">
    <property type="term" value="F:glutaminase activity"/>
    <property type="evidence" value="ECO:0007669"/>
    <property type="project" value="InterPro"/>
</dbReference>
<proteinExistence type="inferred from homology"/>
<evidence type="ECO:0000256" key="8">
    <source>
        <dbReference type="PIRNR" id="PIRNR006630"/>
    </source>
</evidence>
<dbReference type="SUPFAM" id="SSF56317">
    <property type="entry name" value="Carbon-nitrogen hydrolase"/>
    <property type="match status" value="1"/>
</dbReference>
<dbReference type="OrthoDB" id="9803818at2"/>
<dbReference type="NCBIfam" id="TIGR00552">
    <property type="entry name" value="nadE"/>
    <property type="match status" value="1"/>
</dbReference>
<dbReference type="InterPro" id="IPR014729">
    <property type="entry name" value="Rossmann-like_a/b/a_fold"/>
</dbReference>
<dbReference type="Gene3D" id="3.60.110.10">
    <property type="entry name" value="Carbon-nitrogen hydrolase"/>
    <property type="match status" value="1"/>
</dbReference>
<keyword evidence="12" id="KW-1185">Reference proteome</keyword>
<dbReference type="GO" id="GO:0005737">
    <property type="term" value="C:cytoplasm"/>
    <property type="evidence" value="ECO:0007669"/>
    <property type="project" value="InterPro"/>
</dbReference>
<dbReference type="GO" id="GO:0009435">
    <property type="term" value="P:NAD+ biosynthetic process"/>
    <property type="evidence" value="ECO:0007669"/>
    <property type="project" value="UniProtKB-UniRule"/>
</dbReference>
<dbReference type="InterPro" id="IPR014445">
    <property type="entry name" value="Gln-dep_NAD_synthase"/>
</dbReference>
<evidence type="ECO:0000256" key="1">
    <source>
        <dbReference type="ARBA" id="ARBA00005188"/>
    </source>
</evidence>
<dbReference type="PIRSF" id="PIRSF006630">
    <property type="entry name" value="NADS_GAT"/>
    <property type="match status" value="1"/>
</dbReference>
<evidence type="ECO:0000256" key="5">
    <source>
        <dbReference type="ARBA" id="ARBA00022840"/>
    </source>
</evidence>
<dbReference type="GO" id="GO:0003952">
    <property type="term" value="F:NAD+ synthase (glutamine-hydrolyzing) activity"/>
    <property type="evidence" value="ECO:0007669"/>
    <property type="project" value="UniProtKB-UniRule"/>
</dbReference>
<dbReference type="UniPathway" id="UPA00253">
    <property type="reaction ID" value="UER00334"/>
</dbReference>
<feature type="active site" description="Nucleophile; for glutaminase activity" evidence="7">
    <location>
        <position position="169"/>
    </location>
</feature>
<dbReference type="PANTHER" id="PTHR23090:SF9">
    <property type="entry name" value="GLUTAMINE-DEPENDENT NAD(+) SYNTHETASE"/>
    <property type="match status" value="1"/>
</dbReference>
<sequence>MTSLKIAAVSLNTTPLDFSGNLKSILESLKQEETKDCDFVLFPELCISGYGCEDAFYKESVWRRSWNALEEILPYTKDKTVLVGLPVFQSSFLYNCMVVLDREKIVCIIPKTNLANTGIHYEKRWFHSKESLVAESYIPPQKYFNAGSPVPFGHFLLEKKGVLTGVEICEDSWTSNRPSQVYAEQGLDILFSPGASHFALGKNKIRYRIFQETSRQHRSLTVFTNLCGNESGRAIFEGGSFFCENGNLVEEGPRLFFSDYQITTYTTSLSELRSARAKEFRSSSPKEKLQIPVLRLESERSSSFILDMRTKSEKTNQNQSSANSLFDDFTRAVSLGLYDYLRKSKTKGFTLSLSGGADSAACALLVTSMKEIAKKELGDSIFNRLGVEESKLLVTLYQKTENNSELTETIAKVLTEELGNPHHQISIDSSVEEAVGLIQSQIGRKLTWETDDLALQNIQARVRSPLIWLLANLNGHLLLSTGNRSEASVGYTTMDGDSSGSLCPISGVSKEFILRWIDDIQSGNNPYISFKESLKLLRQTKPTAELRPLETKQEDEKDLMPYPILQEMERLSVFVGLEEEECFFRMKQSHPELDADLLKKQIERFTKLFRTSQWKRERLPPSFHLDEYGLDPKTSYRYPILSGDF</sequence>
<dbReference type="EMBL" id="RQHW01000016">
    <property type="protein sequence ID" value="TGN20130.1"/>
    <property type="molecule type" value="Genomic_DNA"/>
</dbReference>
<dbReference type="CDD" id="cd00553">
    <property type="entry name" value="NAD_synthase"/>
    <property type="match status" value="1"/>
</dbReference>
<evidence type="ECO:0000313" key="11">
    <source>
        <dbReference type="EMBL" id="TGN20130.1"/>
    </source>
</evidence>
<accession>A0A4R9M0E5</accession>
<evidence type="ECO:0000259" key="10">
    <source>
        <dbReference type="PROSITE" id="PS50263"/>
    </source>
</evidence>
<feature type="binding site" evidence="7">
    <location>
        <position position="457"/>
    </location>
    <ligand>
        <name>deamido-NAD(+)</name>
        <dbReference type="ChEBI" id="CHEBI:58437"/>
        <note>ligand shared between two neighboring subunits</note>
    </ligand>
</feature>
<keyword evidence="3 7" id="KW-0436">Ligase</keyword>
<evidence type="ECO:0000256" key="3">
    <source>
        <dbReference type="ARBA" id="ARBA00022598"/>
    </source>
</evidence>
<dbReference type="Gene3D" id="3.40.50.620">
    <property type="entry name" value="HUPs"/>
    <property type="match status" value="1"/>
</dbReference>
<dbReference type="InterPro" id="IPR022310">
    <property type="entry name" value="NAD/GMP_synthase"/>
</dbReference>
<feature type="binding site" evidence="7">
    <location>
        <position position="481"/>
    </location>
    <ligand>
        <name>ATP</name>
        <dbReference type="ChEBI" id="CHEBI:30616"/>
    </ligand>
</feature>
<dbReference type="InterPro" id="IPR003010">
    <property type="entry name" value="C-N_Hydrolase"/>
</dbReference>
<dbReference type="AlphaFoldDB" id="A0A4R9M0E5"/>
<dbReference type="PROSITE" id="PS50263">
    <property type="entry name" value="CN_HYDROLASE"/>
    <property type="match status" value="1"/>
</dbReference>
<dbReference type="HAMAP" id="MF_02090">
    <property type="entry name" value="NadE_glutamine_dep"/>
    <property type="match status" value="1"/>
</dbReference>
<dbReference type="PANTHER" id="PTHR23090">
    <property type="entry name" value="NH 3 /GLUTAMINE-DEPENDENT NAD + SYNTHETASE"/>
    <property type="match status" value="1"/>
</dbReference>
<feature type="binding site" evidence="7">
    <location>
        <position position="202"/>
    </location>
    <ligand>
        <name>L-glutamine</name>
        <dbReference type="ChEBI" id="CHEBI:58359"/>
    </ligand>
</feature>
<dbReference type="Pfam" id="PF02540">
    <property type="entry name" value="NAD_synthase"/>
    <property type="match status" value="1"/>
</dbReference>
<dbReference type="Proteomes" id="UP000298058">
    <property type="component" value="Unassembled WGS sequence"/>
</dbReference>
<gene>
    <name evidence="7 11" type="primary">nadE</name>
    <name evidence="11" type="ORF">EHS15_05395</name>
</gene>
<keyword evidence="5 7" id="KW-0067">ATP-binding</keyword>
<evidence type="ECO:0000256" key="2">
    <source>
        <dbReference type="ARBA" id="ARBA00007145"/>
    </source>
</evidence>
<dbReference type="EC" id="6.3.5.1" evidence="7 8"/>
<dbReference type="InterPro" id="IPR036526">
    <property type="entry name" value="C-N_Hydrolase_sf"/>
</dbReference>
<comment type="pathway">
    <text evidence="1 7 8">Cofactor biosynthesis; NAD(+) biosynthesis; NAD(+) from deamido-NAD(+) (L-Gln route): step 1/1.</text>
</comment>
<dbReference type="Pfam" id="PF00795">
    <property type="entry name" value="CN_hydrolase"/>
    <property type="match status" value="1"/>
</dbReference>
<reference evidence="11" key="1">
    <citation type="journal article" date="2019" name="PLoS Negl. Trop. Dis.">
        <title>Revisiting the worldwide diversity of Leptospira species in the environment.</title>
        <authorList>
            <person name="Vincent A.T."/>
            <person name="Schiettekatte O."/>
            <person name="Bourhy P."/>
            <person name="Veyrier F.J."/>
            <person name="Picardeau M."/>
        </authorList>
    </citation>
    <scope>NUCLEOTIDE SEQUENCE [LARGE SCALE GENOMIC DNA]</scope>
    <source>
        <strain evidence="11">201300427</strain>
    </source>
</reference>
<feature type="active site" description="For glutaminase activity" evidence="7">
    <location>
        <position position="111"/>
    </location>
</feature>
<keyword evidence="6 7" id="KW-0520">NAD</keyword>
<comment type="similarity">
    <text evidence="2 7 8">In the C-terminal section; belongs to the NAD synthetase family.</text>
</comment>
<keyword evidence="4 7" id="KW-0547">Nucleotide-binding</keyword>
<evidence type="ECO:0000256" key="9">
    <source>
        <dbReference type="RuleBase" id="RU003811"/>
    </source>
</evidence>
<feature type="active site" description="Proton acceptor; for glutaminase activity" evidence="7">
    <location>
        <position position="44"/>
    </location>
</feature>
<dbReference type="SUPFAM" id="SSF52402">
    <property type="entry name" value="Adenine nucleotide alpha hydrolases-like"/>
    <property type="match status" value="1"/>
</dbReference>
<evidence type="ECO:0000256" key="6">
    <source>
        <dbReference type="ARBA" id="ARBA00023027"/>
    </source>
</evidence>
<dbReference type="GO" id="GO:0008795">
    <property type="term" value="F:NAD+ synthase activity"/>
    <property type="evidence" value="ECO:0007669"/>
    <property type="project" value="UniProtKB-UniRule"/>
</dbReference>
<feature type="binding site" evidence="7">
    <location>
        <position position="486"/>
    </location>
    <ligand>
        <name>deamido-NAD(+)</name>
        <dbReference type="ChEBI" id="CHEBI:58437"/>
        <note>ligand shared between two neighboring subunits</note>
    </ligand>
</feature>
<comment type="function">
    <text evidence="7">Catalyzes the ATP-dependent amidation of deamido-NAD to form NAD. Uses L-glutamine as a nitrogen source.</text>
</comment>
<protein>
    <recommendedName>
        <fullName evidence="7 8">Glutamine-dependent NAD(+) synthetase</fullName>
        <ecNumber evidence="7 8">6.3.5.1</ecNumber>
    </recommendedName>
    <alternativeName>
        <fullName evidence="7 8">NAD(+) synthase [glutamine-hydrolyzing]</fullName>
    </alternativeName>
</protein>
<dbReference type="GO" id="GO:0005524">
    <property type="term" value="F:ATP binding"/>
    <property type="evidence" value="ECO:0007669"/>
    <property type="project" value="UniProtKB-UniRule"/>
</dbReference>
<dbReference type="InterPro" id="IPR003694">
    <property type="entry name" value="NAD_synthase"/>
</dbReference>
<feature type="binding site" evidence="7">
    <location>
        <position position="615"/>
    </location>
    <ligand>
        <name>deamido-NAD(+)</name>
        <dbReference type="ChEBI" id="CHEBI:58437"/>
        <note>ligand shared between two neighboring subunits</note>
    </ligand>
</feature>
<evidence type="ECO:0000256" key="4">
    <source>
        <dbReference type="ARBA" id="ARBA00022741"/>
    </source>
</evidence>
<comment type="catalytic activity">
    <reaction evidence="7 8">
        <text>deamido-NAD(+) + L-glutamine + ATP + H2O = L-glutamate + AMP + diphosphate + NAD(+) + H(+)</text>
        <dbReference type="Rhea" id="RHEA:24384"/>
        <dbReference type="ChEBI" id="CHEBI:15377"/>
        <dbReference type="ChEBI" id="CHEBI:15378"/>
        <dbReference type="ChEBI" id="CHEBI:29985"/>
        <dbReference type="ChEBI" id="CHEBI:30616"/>
        <dbReference type="ChEBI" id="CHEBI:33019"/>
        <dbReference type="ChEBI" id="CHEBI:57540"/>
        <dbReference type="ChEBI" id="CHEBI:58359"/>
        <dbReference type="ChEBI" id="CHEBI:58437"/>
        <dbReference type="ChEBI" id="CHEBI:456215"/>
        <dbReference type="EC" id="6.3.5.1"/>
    </reaction>
</comment>
<evidence type="ECO:0000313" key="12">
    <source>
        <dbReference type="Proteomes" id="UP000298058"/>
    </source>
</evidence>
<comment type="caution">
    <text evidence="11">The sequence shown here is derived from an EMBL/GenBank/DDBJ whole genome shotgun (WGS) entry which is preliminary data.</text>
</comment>
<comment type="similarity">
    <text evidence="9">Belongs to the NAD synthetase family.</text>
</comment>